<dbReference type="Pfam" id="PF13519">
    <property type="entry name" value="VWA_2"/>
    <property type="match status" value="1"/>
</dbReference>
<reference evidence="5 6" key="1">
    <citation type="journal article" date="2023" name="Elife">
        <title>Identification of key yeast species and microbe-microbe interactions impacting larval growth of Drosophila in the wild.</title>
        <authorList>
            <person name="Mure A."/>
            <person name="Sugiura Y."/>
            <person name="Maeda R."/>
            <person name="Honda K."/>
            <person name="Sakurai N."/>
            <person name="Takahashi Y."/>
            <person name="Watada M."/>
            <person name="Katoh T."/>
            <person name="Gotoh A."/>
            <person name="Gotoh Y."/>
            <person name="Taniguchi I."/>
            <person name="Nakamura K."/>
            <person name="Hayashi T."/>
            <person name="Katayama T."/>
            <person name="Uemura T."/>
            <person name="Hattori Y."/>
        </authorList>
    </citation>
    <scope>NUCLEOTIDE SEQUENCE [LARGE SCALE GENOMIC DNA]</scope>
    <source>
        <strain evidence="5 6">SC-9</strain>
    </source>
</reference>
<dbReference type="EMBL" id="BTFZ01000011">
    <property type="protein sequence ID" value="GMM36186.1"/>
    <property type="molecule type" value="Genomic_DNA"/>
</dbReference>
<comment type="similarity">
    <text evidence="1">Belongs to the proteasome subunit S5A family.</text>
</comment>
<sequence>MVLEATMIIIDNSEFMRNGDYPTNRYEAQLDTVDIIFNAKTQSNPENTVGILSMGGDGPNVLSTLTNDIGKIRVGIHDSKIHGKSHLSSGIQVAALALKHRQNKVQSQRIIAFVGSPISETEKDLEKLAKKMKKNNIAVDFINFGEEAVNSSKLEKFINIVNNHDNSHLVNVPSGPKLLSSVVISSAILSSGEDAEGFENDGFGGDGFDFDANVDPDLALALRLSLEEEKARQERDQKQQAEKLETVNEEQDGNAKMDESN</sequence>
<dbReference type="PROSITE" id="PS50234">
    <property type="entry name" value="VWFA"/>
    <property type="match status" value="1"/>
</dbReference>
<dbReference type="InterPro" id="IPR027040">
    <property type="entry name" value="PSMD4"/>
</dbReference>
<dbReference type="RefSeq" id="XP_064853182.1">
    <property type="nucleotide sequence ID" value="XM_064997110.1"/>
</dbReference>
<keyword evidence="2 5" id="KW-0647">Proteasome</keyword>
<dbReference type="AlphaFoldDB" id="A0AAV5QNI1"/>
<dbReference type="FunFam" id="3.40.50.410:FF:000005">
    <property type="entry name" value="26S proteasome non-ATPase regulatory subunit 4"/>
    <property type="match status" value="1"/>
</dbReference>
<dbReference type="GO" id="GO:0036435">
    <property type="term" value="F:K48-linked polyubiquitin modification-dependent protein binding"/>
    <property type="evidence" value="ECO:0007669"/>
    <property type="project" value="UniProtKB-ARBA"/>
</dbReference>
<dbReference type="GO" id="GO:0005829">
    <property type="term" value="C:cytosol"/>
    <property type="evidence" value="ECO:0007669"/>
    <property type="project" value="TreeGrafter"/>
</dbReference>
<dbReference type="Gene3D" id="1.10.287.3990">
    <property type="match status" value="1"/>
</dbReference>
<evidence type="ECO:0000256" key="1">
    <source>
        <dbReference type="ARBA" id="ARBA00005574"/>
    </source>
</evidence>
<dbReference type="SUPFAM" id="SSF53300">
    <property type="entry name" value="vWA-like"/>
    <property type="match status" value="1"/>
</dbReference>
<dbReference type="InterPro" id="IPR003903">
    <property type="entry name" value="UIM_dom"/>
</dbReference>
<feature type="domain" description="VWFA" evidence="4">
    <location>
        <begin position="5"/>
        <end position="188"/>
    </location>
</feature>
<organism evidence="5 6">
    <name type="scientific">Saccharomycopsis crataegensis</name>
    <dbReference type="NCBI Taxonomy" id="43959"/>
    <lineage>
        <taxon>Eukaryota</taxon>
        <taxon>Fungi</taxon>
        <taxon>Dikarya</taxon>
        <taxon>Ascomycota</taxon>
        <taxon>Saccharomycotina</taxon>
        <taxon>Saccharomycetes</taxon>
        <taxon>Saccharomycopsidaceae</taxon>
        <taxon>Saccharomycopsis</taxon>
    </lineage>
</organism>
<dbReference type="GO" id="GO:0008540">
    <property type="term" value="C:proteasome regulatory particle, base subcomplex"/>
    <property type="evidence" value="ECO:0007669"/>
    <property type="project" value="TreeGrafter"/>
</dbReference>
<dbReference type="Proteomes" id="UP001360560">
    <property type="component" value="Unassembled WGS sequence"/>
</dbReference>
<dbReference type="PROSITE" id="PS50330">
    <property type="entry name" value="UIM"/>
    <property type="match status" value="1"/>
</dbReference>
<evidence type="ECO:0000256" key="2">
    <source>
        <dbReference type="ARBA" id="ARBA00022942"/>
    </source>
</evidence>
<dbReference type="InterPro" id="IPR002035">
    <property type="entry name" value="VWF_A"/>
</dbReference>
<feature type="region of interest" description="Disordered" evidence="3">
    <location>
        <begin position="229"/>
        <end position="261"/>
    </location>
</feature>
<name>A0AAV5QNI1_9ASCO</name>
<dbReference type="PANTHER" id="PTHR10223">
    <property type="entry name" value="26S PROTEASOME NON-ATPASE REGULATORY SUBUNIT 4"/>
    <property type="match status" value="1"/>
</dbReference>
<dbReference type="InterPro" id="IPR036465">
    <property type="entry name" value="vWFA_dom_sf"/>
</dbReference>
<dbReference type="GO" id="GO:0043161">
    <property type="term" value="P:proteasome-mediated ubiquitin-dependent protein catabolic process"/>
    <property type="evidence" value="ECO:0007669"/>
    <property type="project" value="TreeGrafter"/>
</dbReference>
<dbReference type="CDD" id="cd01452">
    <property type="entry name" value="VWA_26S_proteasome_subunit"/>
    <property type="match status" value="1"/>
</dbReference>
<evidence type="ECO:0000256" key="3">
    <source>
        <dbReference type="SAM" id="MobiDB-lite"/>
    </source>
</evidence>
<dbReference type="SMART" id="SM00327">
    <property type="entry name" value="VWA"/>
    <property type="match status" value="1"/>
</dbReference>
<evidence type="ECO:0000313" key="5">
    <source>
        <dbReference type="EMBL" id="GMM36186.1"/>
    </source>
</evidence>
<dbReference type="Gene3D" id="3.40.50.410">
    <property type="entry name" value="von Willebrand factor, type A domain"/>
    <property type="match status" value="1"/>
</dbReference>
<evidence type="ECO:0000259" key="4">
    <source>
        <dbReference type="PROSITE" id="PS50234"/>
    </source>
</evidence>
<accession>A0AAV5QNI1</accession>
<feature type="compositionally biased region" description="Basic and acidic residues" evidence="3">
    <location>
        <begin position="229"/>
        <end position="246"/>
    </location>
</feature>
<evidence type="ECO:0000313" key="6">
    <source>
        <dbReference type="Proteomes" id="UP001360560"/>
    </source>
</evidence>
<keyword evidence="6" id="KW-1185">Reference proteome</keyword>
<comment type="caution">
    <text evidence="5">The sequence shown here is derived from an EMBL/GenBank/DDBJ whole genome shotgun (WGS) entry which is preliminary data.</text>
</comment>
<dbReference type="GO" id="GO:0005634">
    <property type="term" value="C:nucleus"/>
    <property type="evidence" value="ECO:0007669"/>
    <property type="project" value="TreeGrafter"/>
</dbReference>
<proteinExistence type="inferred from homology"/>
<dbReference type="GeneID" id="90074161"/>
<dbReference type="PANTHER" id="PTHR10223:SF0">
    <property type="entry name" value="26S PROTEASOME NON-ATPASE REGULATORY SUBUNIT 4"/>
    <property type="match status" value="1"/>
</dbReference>
<protein>
    <submittedName>
        <fullName evidence="5">Proteasome regulatory particle base subunit</fullName>
    </submittedName>
</protein>
<gene>
    <name evidence="5" type="ORF">DASC09_035110</name>
</gene>